<protein>
    <submittedName>
        <fullName evidence="1">Uncharacterized protein</fullName>
    </submittedName>
</protein>
<evidence type="ECO:0000313" key="2">
    <source>
        <dbReference type="Proteomes" id="UP001234297"/>
    </source>
</evidence>
<dbReference type="Proteomes" id="UP001234297">
    <property type="component" value="Chromosome 10"/>
</dbReference>
<gene>
    <name evidence="1" type="ORF">MRB53_030678</name>
</gene>
<name>A0ACC2KLX7_PERAE</name>
<reference evidence="1 2" key="1">
    <citation type="journal article" date="2022" name="Hortic Res">
        <title>A haplotype resolved chromosomal level avocado genome allows analysis of novel avocado genes.</title>
        <authorList>
            <person name="Nath O."/>
            <person name="Fletcher S.J."/>
            <person name="Hayward A."/>
            <person name="Shaw L.M."/>
            <person name="Masouleh A.K."/>
            <person name="Furtado A."/>
            <person name="Henry R.J."/>
            <person name="Mitter N."/>
        </authorList>
    </citation>
    <scope>NUCLEOTIDE SEQUENCE [LARGE SCALE GENOMIC DNA]</scope>
    <source>
        <strain evidence="2">cv. Hass</strain>
    </source>
</reference>
<sequence>MSAFIRALLSLALLLNPSFTLEVNFYRHSCPQAEYVVEGIVKQHFQRDPSVPAGLLRLHFHDCIIRGCDGSVLLGSHGNNIAEKEAPPNLSLRGFNVIDEIKGDLERRCPGIVSCADILALAARDGVVLAGGDDYALPTGRRDGFVSSITEAHIPDPASSVPTALTAFQSMNLDISDLTTLLGAHSLGFCHCLFFVDRLYDFQGTGFPDPDMDPSVLDSLRKNCPRPVVPIFNISSDPKVFINQATLKPFRLDNSFYHGVLNGKAVLQLDQELAFTSLTNDMVVRYANNPEAFRRDFSEIMIKLGNVGVLIDQGEIRRNCTKVNKRSH</sequence>
<evidence type="ECO:0000313" key="1">
    <source>
        <dbReference type="EMBL" id="KAJ8622149.1"/>
    </source>
</evidence>
<organism evidence="1 2">
    <name type="scientific">Persea americana</name>
    <name type="common">Avocado</name>
    <dbReference type="NCBI Taxonomy" id="3435"/>
    <lineage>
        <taxon>Eukaryota</taxon>
        <taxon>Viridiplantae</taxon>
        <taxon>Streptophyta</taxon>
        <taxon>Embryophyta</taxon>
        <taxon>Tracheophyta</taxon>
        <taxon>Spermatophyta</taxon>
        <taxon>Magnoliopsida</taxon>
        <taxon>Magnoliidae</taxon>
        <taxon>Laurales</taxon>
        <taxon>Lauraceae</taxon>
        <taxon>Persea</taxon>
    </lineage>
</organism>
<accession>A0ACC2KLX7</accession>
<keyword evidence="2" id="KW-1185">Reference proteome</keyword>
<dbReference type="EMBL" id="CM056818">
    <property type="protein sequence ID" value="KAJ8622149.1"/>
    <property type="molecule type" value="Genomic_DNA"/>
</dbReference>
<proteinExistence type="predicted"/>
<comment type="caution">
    <text evidence="1">The sequence shown here is derived from an EMBL/GenBank/DDBJ whole genome shotgun (WGS) entry which is preliminary data.</text>
</comment>